<dbReference type="Pfam" id="PF08631">
    <property type="entry name" value="SPO22"/>
    <property type="match status" value="1"/>
</dbReference>
<dbReference type="GO" id="GO:0090173">
    <property type="term" value="P:regulation of synaptonemal complex assembly"/>
    <property type="evidence" value="ECO:0007669"/>
    <property type="project" value="InterPro"/>
</dbReference>
<gene>
    <name evidence="3" type="ORF">G210_4282</name>
</gene>
<dbReference type="EMBL" id="AOGT01002444">
    <property type="protein sequence ID" value="EMG45529.1"/>
    <property type="molecule type" value="Genomic_DNA"/>
</dbReference>
<organism evidence="3 4">
    <name type="scientific">Candida maltosa (strain Xu316)</name>
    <name type="common">Yeast</name>
    <dbReference type="NCBI Taxonomy" id="1245528"/>
    <lineage>
        <taxon>Eukaryota</taxon>
        <taxon>Fungi</taxon>
        <taxon>Dikarya</taxon>
        <taxon>Ascomycota</taxon>
        <taxon>Saccharomycotina</taxon>
        <taxon>Pichiomycetes</taxon>
        <taxon>Debaryomycetaceae</taxon>
        <taxon>Candida/Lodderomyces clade</taxon>
        <taxon>Candida</taxon>
    </lineage>
</organism>
<proteinExistence type="predicted"/>
<dbReference type="PANTHER" id="PTHR40375">
    <property type="entry name" value="SPORULATION-SPECIFIC PROTEIN 22"/>
    <property type="match status" value="1"/>
</dbReference>
<dbReference type="Proteomes" id="UP000011777">
    <property type="component" value="Unassembled WGS sequence"/>
</dbReference>
<dbReference type="Gene3D" id="1.25.40.10">
    <property type="entry name" value="Tetratricopeptide repeat domain"/>
    <property type="match status" value="1"/>
</dbReference>
<evidence type="ECO:0000313" key="3">
    <source>
        <dbReference type="EMBL" id="EMG45529.1"/>
    </source>
</evidence>
<keyword evidence="1" id="KW-0469">Meiosis</keyword>
<name>M3JT89_CANMX</name>
<protein>
    <recommendedName>
        <fullName evidence="2">Protein ZIP4 homolog</fullName>
    </recommendedName>
</protein>
<evidence type="ECO:0000256" key="2">
    <source>
        <dbReference type="ARBA" id="ARBA00031845"/>
    </source>
</evidence>
<dbReference type="InterPro" id="IPR013940">
    <property type="entry name" value="Spo22/ZIP4/TEX11"/>
</dbReference>
<sequence length="942" mass="108679">MSKIVSNYESSLTNFNSCREIHELIISFPECQSSQPFFKVQTILDVVLPLVESTYRNIENAPPIVHLPFSLLESLEANATELWNVCATATQESTIYEVKLFSLLLRCIYELLNPNIERCLVNVSCFVNLFSLAITRNLMKVANKCNVYLEPIVSKLISLDKDTPFAEGNKKILKEYHQKSTMLNLNYAVLTNSFALVRTYEKKLGEFTGVSIEPSFVVECSRILYNHSLTYFQNQTYEDAKLLIAIAIAYLEDLKKIPETFTAKYLQCYILLAKCYKSINTPQSNSSAKETLNFMRKQFPDTFEVYHLYFEICDDSENEREVEDVLMQLVSSIDVHPHFDKTIDLLKTCINKSFKGVNKCLDYLLTQLGSDQTLCETLVVSKFAINSKLCTVVSSSEIFNELNSFCQHVEKSLQSSLSVAAKTSVVAILWSQGMKSYKQGHYEESTKWFQLALSRIFYIEYSENQDRGKLLRAIQNNYYALGKYNEVITVFESMNQEDKKHVLTQYNLFRAYLMLNDEENAMKCISMLHHHNDLLSILTMAACILESKGKLSPENGKNIFISLVENMVDFEFTNEFITKIQSNGIFFSACCRCAVVMYTNEIENSGSEEVNQDLLMSCQDLLEKCCEIVTKLSQNEVKIFTVDDLEWLASKAYNFAIYCQDSKYALTLDFCKICIGFIDLIPPQIETPRYQQILLWKTRANILGILHSSSKFELNTNEWNEIRLKCMEIKDVIHKQDKSVDWLECLQQVSVFHFQAELSSGSIQNLTSLIDECKEFNYKITMDMFNIFINLIVETNRSVNHNVKKKIIHLIIEKAIGLIEASHIKLIITWVRYLFECCDQAFDNKEEIILLEMYKLIKANKSEIAIPTFEIEWLATTCWNFGIVTIDNDDKEMGLKWCSFGVILSRFVHERLQQQLNQMWQDLTSDQNIAMGLLGLEISKYE</sequence>
<evidence type="ECO:0000313" key="4">
    <source>
        <dbReference type="Proteomes" id="UP000011777"/>
    </source>
</evidence>
<dbReference type="InterPro" id="IPR039057">
    <property type="entry name" value="Spo22/ZIP4"/>
</dbReference>
<dbReference type="eggNOG" id="KOG4814">
    <property type="taxonomic scope" value="Eukaryota"/>
</dbReference>
<keyword evidence="4" id="KW-1185">Reference proteome</keyword>
<dbReference type="AlphaFoldDB" id="M3JT89"/>
<accession>M3JT89</accession>
<dbReference type="STRING" id="1245528.M3JT89"/>
<dbReference type="OMA" id="ILMRMIM"/>
<dbReference type="PANTHER" id="PTHR40375:SF2">
    <property type="entry name" value="SPORULATION-SPECIFIC PROTEIN 22"/>
    <property type="match status" value="1"/>
</dbReference>
<comment type="caution">
    <text evidence="3">The sequence shown here is derived from an EMBL/GenBank/DDBJ whole genome shotgun (WGS) entry which is preliminary data.</text>
</comment>
<dbReference type="SUPFAM" id="SSF48452">
    <property type="entry name" value="TPR-like"/>
    <property type="match status" value="1"/>
</dbReference>
<evidence type="ECO:0000256" key="1">
    <source>
        <dbReference type="ARBA" id="ARBA00023254"/>
    </source>
</evidence>
<dbReference type="InterPro" id="IPR011990">
    <property type="entry name" value="TPR-like_helical_dom_sf"/>
</dbReference>
<dbReference type="OrthoDB" id="65716at2759"/>
<dbReference type="GO" id="GO:0051321">
    <property type="term" value="P:meiotic cell cycle"/>
    <property type="evidence" value="ECO:0007669"/>
    <property type="project" value="UniProtKB-KW"/>
</dbReference>
<dbReference type="HOGENOM" id="CLU_013693_0_0_1"/>
<reference evidence="3 4" key="1">
    <citation type="submission" date="2013-02" db="EMBL/GenBank/DDBJ databases">
        <title>Genome sequence of Candida maltosa Xu316, a potential industrial strain for xylitol and ethanol production.</title>
        <authorList>
            <person name="Yu J."/>
            <person name="Wang Q."/>
            <person name="Geng X."/>
            <person name="Bao W."/>
            <person name="He P."/>
            <person name="Cai J."/>
        </authorList>
    </citation>
    <scope>NUCLEOTIDE SEQUENCE [LARGE SCALE GENOMIC DNA]</scope>
    <source>
        <strain evidence="4">Xu316</strain>
    </source>
</reference>